<dbReference type="NCBIfam" id="NF047578">
    <property type="entry name" value="opine_ATP_CntD"/>
    <property type="match status" value="1"/>
</dbReference>
<feature type="domain" description="ABC transporter" evidence="10">
    <location>
        <begin position="9"/>
        <end position="254"/>
    </location>
</feature>
<dbReference type="Proteomes" id="UP000242084">
    <property type="component" value="Chromosome 1"/>
</dbReference>
<dbReference type="GO" id="GO:0016887">
    <property type="term" value="F:ATP hydrolysis activity"/>
    <property type="evidence" value="ECO:0007669"/>
    <property type="project" value="InterPro"/>
</dbReference>
<keyword evidence="9" id="KW-0472">Membrane</keyword>
<evidence type="ECO:0000259" key="10">
    <source>
        <dbReference type="PROSITE" id="PS50893"/>
    </source>
</evidence>
<organism evidence="11 12">
    <name type="scientific">Mammaliicoccus stepanovicii</name>
    <dbReference type="NCBI Taxonomy" id="643214"/>
    <lineage>
        <taxon>Bacteria</taxon>
        <taxon>Bacillati</taxon>
        <taxon>Bacillota</taxon>
        <taxon>Bacilli</taxon>
        <taxon>Bacillales</taxon>
        <taxon>Staphylococcaceae</taxon>
        <taxon>Mammaliicoccus</taxon>
    </lineage>
</organism>
<evidence type="ECO:0000256" key="5">
    <source>
        <dbReference type="ARBA" id="ARBA00022519"/>
    </source>
</evidence>
<evidence type="ECO:0000313" key="11">
    <source>
        <dbReference type="EMBL" id="SNV65157.1"/>
    </source>
</evidence>
<dbReference type="InterPro" id="IPR017871">
    <property type="entry name" value="ABC_transporter-like_CS"/>
</dbReference>
<protein>
    <submittedName>
        <fullName evidence="11">Oligopeptide transporter putative ATPase domain protein</fullName>
        <ecNumber evidence="11">3.6.3.-</ecNumber>
    </submittedName>
</protein>
<gene>
    <name evidence="11" type="primary">opp-1D</name>
    <name evidence="11" type="ORF">SAMEA4384403_01094</name>
</gene>
<dbReference type="EMBL" id="LT906462">
    <property type="protein sequence ID" value="SNV65157.1"/>
    <property type="molecule type" value="Genomic_DNA"/>
</dbReference>
<comment type="similarity">
    <text evidence="2">Belongs to the ABC transporter superfamily.</text>
</comment>
<dbReference type="PANTHER" id="PTHR43297">
    <property type="entry name" value="OLIGOPEPTIDE TRANSPORT ATP-BINDING PROTEIN APPD"/>
    <property type="match status" value="1"/>
</dbReference>
<accession>A0A239Z2D5</accession>
<name>A0A239Z2D5_9STAP</name>
<dbReference type="PROSITE" id="PS00211">
    <property type="entry name" value="ABC_TRANSPORTER_1"/>
    <property type="match status" value="1"/>
</dbReference>
<dbReference type="EC" id="3.6.3.-" evidence="11"/>
<evidence type="ECO:0000256" key="3">
    <source>
        <dbReference type="ARBA" id="ARBA00022448"/>
    </source>
</evidence>
<evidence type="ECO:0000256" key="7">
    <source>
        <dbReference type="ARBA" id="ARBA00022840"/>
    </source>
</evidence>
<dbReference type="InterPro" id="IPR003593">
    <property type="entry name" value="AAA+_ATPase"/>
</dbReference>
<evidence type="ECO:0000256" key="8">
    <source>
        <dbReference type="ARBA" id="ARBA00022967"/>
    </source>
</evidence>
<dbReference type="InterPro" id="IPR027417">
    <property type="entry name" value="P-loop_NTPase"/>
</dbReference>
<dbReference type="PROSITE" id="PS50893">
    <property type="entry name" value="ABC_TRANSPORTER_2"/>
    <property type="match status" value="1"/>
</dbReference>
<evidence type="ECO:0000256" key="2">
    <source>
        <dbReference type="ARBA" id="ARBA00005417"/>
    </source>
</evidence>
<keyword evidence="8" id="KW-1278">Translocase</keyword>
<keyword evidence="4" id="KW-1003">Cell membrane</keyword>
<evidence type="ECO:0000256" key="9">
    <source>
        <dbReference type="ARBA" id="ARBA00023136"/>
    </source>
</evidence>
<keyword evidence="7" id="KW-0067">ATP-binding</keyword>
<keyword evidence="5" id="KW-0997">Cell inner membrane</keyword>
<dbReference type="Gene3D" id="3.40.50.300">
    <property type="entry name" value="P-loop containing nucleotide triphosphate hydrolases"/>
    <property type="match status" value="1"/>
</dbReference>
<comment type="subcellular location">
    <subcellularLocation>
        <location evidence="1">Cell membrane</location>
        <topology evidence="1">Peripheral membrane protein</topology>
    </subcellularLocation>
</comment>
<dbReference type="NCBIfam" id="NF047576">
    <property type="entry name" value="opine_ATP_CntF"/>
    <property type="match status" value="1"/>
</dbReference>
<dbReference type="AlphaFoldDB" id="A0A239Z2D5"/>
<keyword evidence="3" id="KW-0813">Transport</keyword>
<dbReference type="GO" id="GO:0005886">
    <property type="term" value="C:plasma membrane"/>
    <property type="evidence" value="ECO:0007669"/>
    <property type="project" value="UniProtKB-SubCell"/>
</dbReference>
<keyword evidence="11" id="KW-0378">Hydrolase</keyword>
<reference evidence="11 12" key="1">
    <citation type="submission" date="2017-06" db="EMBL/GenBank/DDBJ databases">
        <authorList>
            <consortium name="Pathogen Informatics"/>
        </authorList>
    </citation>
    <scope>NUCLEOTIDE SEQUENCE [LARGE SCALE GENOMIC DNA]</scope>
    <source>
        <strain evidence="11 12">NCTC13839</strain>
    </source>
</reference>
<evidence type="ECO:0000256" key="4">
    <source>
        <dbReference type="ARBA" id="ARBA00022475"/>
    </source>
</evidence>
<keyword evidence="6" id="KW-0547">Nucleotide-binding</keyword>
<evidence type="ECO:0000256" key="1">
    <source>
        <dbReference type="ARBA" id="ARBA00004202"/>
    </source>
</evidence>
<dbReference type="Pfam" id="PF00005">
    <property type="entry name" value="ABC_tran"/>
    <property type="match status" value="1"/>
</dbReference>
<evidence type="ECO:0000256" key="6">
    <source>
        <dbReference type="ARBA" id="ARBA00022741"/>
    </source>
</evidence>
<dbReference type="KEGG" id="sste:SAMEA4384403_1094"/>
<dbReference type="CDD" id="cd03257">
    <property type="entry name" value="ABC_NikE_OppD_transporters"/>
    <property type="match status" value="1"/>
</dbReference>
<evidence type="ECO:0000313" key="12">
    <source>
        <dbReference type="Proteomes" id="UP000242084"/>
    </source>
</evidence>
<dbReference type="PANTHER" id="PTHR43297:SF14">
    <property type="entry name" value="ATPASE AAA-TYPE CORE DOMAIN-CONTAINING PROTEIN"/>
    <property type="match status" value="1"/>
</dbReference>
<keyword evidence="12" id="KW-1185">Reference proteome</keyword>
<sequence>MMESPILSVNQLSIIDSDTNDVLIHHCDFNVFRGRTLAIIGESGSGKSITSKALLCLNDSNLVATGQVMFDGINLLEAPFSYIRKIRGKKIAMIMQQGATAFDPSSVIWRQLYETMHVHTSMSKYKIREVLLRKMTQLSLNEPERILNAYPHELSGGMLQRVMIALALALEPDIIIADEPTTALDTLTQYDVLEQFNEIQALSNVGVIFISHDLAVVKKVADDIVVMKDGDIIETGTVNEVLQNPKHDYTRYLISSRAQITEQFQHIIRGEDDVEH</sequence>
<dbReference type="SUPFAM" id="SSF52540">
    <property type="entry name" value="P-loop containing nucleoside triphosphate hydrolases"/>
    <property type="match status" value="1"/>
</dbReference>
<proteinExistence type="inferred from homology"/>
<dbReference type="InterPro" id="IPR003439">
    <property type="entry name" value="ABC_transporter-like_ATP-bd"/>
</dbReference>
<dbReference type="GO" id="GO:0005524">
    <property type="term" value="F:ATP binding"/>
    <property type="evidence" value="ECO:0007669"/>
    <property type="project" value="UniProtKB-KW"/>
</dbReference>
<dbReference type="InterPro" id="IPR050388">
    <property type="entry name" value="ABC_Ni/Peptide_Import"/>
</dbReference>
<dbReference type="SMART" id="SM00382">
    <property type="entry name" value="AAA"/>
    <property type="match status" value="1"/>
</dbReference>